<feature type="compositionally biased region" description="Polar residues" evidence="1">
    <location>
        <begin position="668"/>
        <end position="689"/>
    </location>
</feature>
<comment type="caution">
    <text evidence="4">The sequence shown here is derived from an EMBL/GenBank/DDBJ whole genome shotgun (WGS) entry which is preliminary data.</text>
</comment>
<organism evidence="4 5">
    <name type="scientific">Deinococcus xinjiangensis</name>
    <dbReference type="NCBI Taxonomy" id="457454"/>
    <lineage>
        <taxon>Bacteria</taxon>
        <taxon>Thermotogati</taxon>
        <taxon>Deinococcota</taxon>
        <taxon>Deinococci</taxon>
        <taxon>Deinococcales</taxon>
        <taxon>Deinococcaceae</taxon>
        <taxon>Deinococcus</taxon>
    </lineage>
</organism>
<feature type="region of interest" description="Disordered" evidence="1">
    <location>
        <begin position="348"/>
        <end position="396"/>
    </location>
</feature>
<feature type="region of interest" description="Disordered" evidence="1">
    <location>
        <begin position="1"/>
        <end position="45"/>
    </location>
</feature>
<feature type="transmembrane region" description="Helical" evidence="2">
    <location>
        <begin position="1202"/>
        <end position="1218"/>
    </location>
</feature>
<dbReference type="Pfam" id="PF13699">
    <property type="entry name" value="eCIS_core"/>
    <property type="match status" value="1"/>
</dbReference>
<feature type="compositionally biased region" description="Low complexity" evidence="1">
    <location>
        <begin position="690"/>
        <end position="703"/>
    </location>
</feature>
<name>A0ABP9VCS3_9DEIO</name>
<feature type="region of interest" description="Disordered" evidence="1">
    <location>
        <begin position="616"/>
        <end position="639"/>
    </location>
</feature>
<evidence type="ECO:0000256" key="2">
    <source>
        <dbReference type="SAM" id="Phobius"/>
    </source>
</evidence>
<feature type="transmembrane region" description="Helical" evidence="2">
    <location>
        <begin position="1121"/>
        <end position="1142"/>
    </location>
</feature>
<feature type="region of interest" description="Disordered" evidence="1">
    <location>
        <begin position="408"/>
        <end position="449"/>
    </location>
</feature>
<evidence type="ECO:0000313" key="4">
    <source>
        <dbReference type="EMBL" id="GAA5503038.1"/>
    </source>
</evidence>
<keyword evidence="2" id="KW-1133">Transmembrane helix</keyword>
<feature type="region of interest" description="Disordered" evidence="1">
    <location>
        <begin position="531"/>
        <end position="557"/>
    </location>
</feature>
<feature type="transmembrane region" description="Helical" evidence="2">
    <location>
        <begin position="1163"/>
        <end position="1190"/>
    </location>
</feature>
<feature type="region of interest" description="Disordered" evidence="1">
    <location>
        <begin position="901"/>
        <end position="938"/>
    </location>
</feature>
<dbReference type="InterPro" id="IPR025295">
    <property type="entry name" value="eCIS_core_dom"/>
</dbReference>
<keyword evidence="2" id="KW-0812">Transmembrane</keyword>
<reference evidence="4 5" key="1">
    <citation type="submission" date="2024-02" db="EMBL/GenBank/DDBJ databases">
        <title>Deinococcus xinjiangensis NBRC 107630.</title>
        <authorList>
            <person name="Ichikawa N."/>
            <person name="Katano-Makiyama Y."/>
            <person name="Hidaka K."/>
        </authorList>
    </citation>
    <scope>NUCLEOTIDE SEQUENCE [LARGE SCALE GENOMIC DNA]</scope>
    <source>
        <strain evidence="4 5">NBRC 107630</strain>
    </source>
</reference>
<proteinExistence type="predicted"/>
<feature type="domain" description="eCIS core" evidence="3">
    <location>
        <begin position="273"/>
        <end position="350"/>
    </location>
</feature>
<evidence type="ECO:0000256" key="1">
    <source>
        <dbReference type="SAM" id="MobiDB-lite"/>
    </source>
</evidence>
<feature type="transmembrane region" description="Helical" evidence="2">
    <location>
        <begin position="1094"/>
        <end position="1115"/>
    </location>
</feature>
<dbReference type="Proteomes" id="UP001458946">
    <property type="component" value="Unassembled WGS sequence"/>
</dbReference>
<feature type="compositionally biased region" description="Basic and acidic residues" evidence="1">
    <location>
        <begin position="408"/>
        <end position="443"/>
    </location>
</feature>
<sequence>MALNPHEQAHLAQAKAEQHKPLQRQPITPLITQPRPDPAVQAALQRQQAAQQELLAFTRRTPALQRQVAAPALSALKLQRFEAEQLQGRRVALQRQLEGGPIATPQAVELALQRQAERGQEQKPAHPQSNADWVTLMRLEAQQHDGKRMSPREAQQYTSLQRQVAQTLVQRFKADRQSPEARYAEYGGHLASLQRHPLSGRVADVTLSMLPRSEQASVGRAMQDSVQRQREEQGHDEAVLKAHAVQRQLAELDQEAAQPALDRIQARRGAGNPLPDAVRSHLEHGLNHDMSGVRIHDDAEADKLAKSVNAVAFTTGQDIYFQSGKYDPSSSGGMELLAHEATHTVQQAQGKVGAGIDPDSGLEAEARASGAKLAAAPVSTPEPKAAHQSHHSSNTGAAVQRFVDTAAKKDTAQKEPAQKKAPAAEKDQPQAAEKAVEKPETKAAPEPAVQQPEIQHIDLQHSDLQHTDAPELAPVEVHAEAHAPAPELEAAHEPPAFAEIPEIHIPDAPHAEPVHVEVPQVSEVHAEPMHLPEPAAHGPAIQRAAAHGAPVGKGGLTPAQARANARAAASAIAAAANAAAARVNSAAGSSAGQITAQARSHQQSVIATGRTQASAVRSAAQQAQNSVRQSATKASSSIRSKAQSSVSKLAAQHASAAAKAAQTINTNGQKVTQTANQHASKATQTANQHASKATAKAQSASASVKGHAAGSSGIAPEVGQAKTNAGNKIATDAASKITPAGTQISSTTKAAGTQVSQGMKTKGTQIATGIRAQGPRMTAQLNAGRQAGQQAITQTATQSAGQLTSGAAQAGGKLASSAAQAQAKIAQAAGQQAAQLGSGGQQAAAKIKQHGAATASATRAAAGRIQAALANSELTAAEAARVKSVALGKINQAVGNITGKARNSGQKATSGLRQHATSLKSKLSRVGPQASAKLRQSSSQIGAKFASSVGKITPTFGKVTQGHQQKSQQMNTQLGSKLTSAVAKTGSAFQQGSSKMDADFGSKVGQETQKLGTAATTATGHITTAHSRAESQGQAAKAKVEAEAKAKEASAKKDESLWDKVKGVASSVWNGLKSIGDWIKNQLKQALEMFTSPGFLAGLITGLILGGAVLALTIATGGLALPLLIAIGAGVGAITSGVSTVVDNIANGRSWNEGLLKSMAIGGLLGGVMVAIPIGAAVVGGIAVGVGGGIAGNVLSGAPWDQGLLANAFMGGAMAFAGKKLMPMPKGLAGGVHENVPMPTNRVAKGFAKVTESFGNNAKVRAFGDKFNNVTGNKAGRVTTSSTPAHDNGGVEITGYKNNKTNVQHAENAPHQDIRIHQEEAAQVRYDASKVGKVQHSVEKAIGSSKPKVGTRQYELQVESRKYGRMAEWRENEAAQLPKDSARAKELTAQAKRYREQQAEYQAQAKDMAPDQAGTGIIAKDDYPNLTPKELREFDNRIASANTYDEAMKIRYERYTSDRTRGGKTPSDFDTWLKKAERIHENAKAGAIEENTSLDQLGVTNNNYNVTKDGNPRNVTSETVKIDGKEITVRPDGISDKMWLDIKLMSGEVDVYYLTEQIKGQIVGAGAEGKEFGIVLSGPSENIRPSGSLVYEEGVTVLHRNTESGEWFIWRMNRLRGKFSWQNISLEDAKKLVGGK</sequence>
<dbReference type="RefSeq" id="WP_353543011.1">
    <property type="nucleotide sequence ID" value="NZ_BAABRN010000036.1"/>
</dbReference>
<evidence type="ECO:0000313" key="5">
    <source>
        <dbReference type="Proteomes" id="UP001458946"/>
    </source>
</evidence>
<evidence type="ECO:0000259" key="3">
    <source>
        <dbReference type="Pfam" id="PF13699"/>
    </source>
</evidence>
<accession>A0ABP9VCS3</accession>
<dbReference type="EMBL" id="BAABRN010000036">
    <property type="protein sequence ID" value="GAA5503038.1"/>
    <property type="molecule type" value="Genomic_DNA"/>
</dbReference>
<gene>
    <name evidence="4" type="ORF">Dxin01_02787</name>
</gene>
<protein>
    <recommendedName>
        <fullName evidence="3">eCIS core domain-containing protein</fullName>
    </recommendedName>
</protein>
<keyword evidence="5" id="KW-1185">Reference proteome</keyword>
<feature type="compositionally biased region" description="Polar residues" evidence="1">
    <location>
        <begin position="901"/>
        <end position="921"/>
    </location>
</feature>
<keyword evidence="2" id="KW-0472">Membrane</keyword>
<feature type="region of interest" description="Disordered" evidence="1">
    <location>
        <begin position="668"/>
        <end position="719"/>
    </location>
</feature>